<proteinExistence type="predicted"/>
<dbReference type="AlphaFoldDB" id="A0AAE1G9K8"/>
<gene>
    <name evidence="2" type="ORF">Pcinc_008095</name>
</gene>
<name>A0AAE1G9K8_PETCI</name>
<sequence>MLGAQLGLAFKAVAETRVTACQSVAMRKQGATWMGVVQVASLSTSHLTAKLRPTSLPRSLLSQPWLLPSLNKGPRPFSIPTNSINDGPTQYPWHGPPTRAQRGRQQSFLSRRG</sequence>
<feature type="compositionally biased region" description="Polar residues" evidence="1">
    <location>
        <begin position="79"/>
        <end position="88"/>
    </location>
</feature>
<evidence type="ECO:0000313" key="3">
    <source>
        <dbReference type="Proteomes" id="UP001286313"/>
    </source>
</evidence>
<reference evidence="2" key="1">
    <citation type="submission" date="2023-10" db="EMBL/GenBank/DDBJ databases">
        <title>Genome assemblies of two species of porcelain crab, Petrolisthes cinctipes and Petrolisthes manimaculis (Anomura: Porcellanidae).</title>
        <authorList>
            <person name="Angst P."/>
        </authorList>
    </citation>
    <scope>NUCLEOTIDE SEQUENCE</scope>
    <source>
        <strain evidence="2">PB745_01</strain>
        <tissue evidence="2">Gill</tissue>
    </source>
</reference>
<comment type="caution">
    <text evidence="2">The sequence shown here is derived from an EMBL/GenBank/DDBJ whole genome shotgun (WGS) entry which is preliminary data.</text>
</comment>
<feature type="region of interest" description="Disordered" evidence="1">
    <location>
        <begin position="76"/>
        <end position="113"/>
    </location>
</feature>
<organism evidence="2 3">
    <name type="scientific">Petrolisthes cinctipes</name>
    <name type="common">Flat porcelain crab</name>
    <dbReference type="NCBI Taxonomy" id="88211"/>
    <lineage>
        <taxon>Eukaryota</taxon>
        <taxon>Metazoa</taxon>
        <taxon>Ecdysozoa</taxon>
        <taxon>Arthropoda</taxon>
        <taxon>Crustacea</taxon>
        <taxon>Multicrustacea</taxon>
        <taxon>Malacostraca</taxon>
        <taxon>Eumalacostraca</taxon>
        <taxon>Eucarida</taxon>
        <taxon>Decapoda</taxon>
        <taxon>Pleocyemata</taxon>
        <taxon>Anomura</taxon>
        <taxon>Galatheoidea</taxon>
        <taxon>Porcellanidae</taxon>
        <taxon>Petrolisthes</taxon>
    </lineage>
</organism>
<dbReference type="EMBL" id="JAWQEG010000606">
    <property type="protein sequence ID" value="KAK3887816.1"/>
    <property type="molecule type" value="Genomic_DNA"/>
</dbReference>
<protein>
    <submittedName>
        <fullName evidence="2">Uncharacterized protein</fullName>
    </submittedName>
</protein>
<dbReference type="Proteomes" id="UP001286313">
    <property type="component" value="Unassembled WGS sequence"/>
</dbReference>
<accession>A0AAE1G9K8</accession>
<keyword evidence="3" id="KW-1185">Reference proteome</keyword>
<evidence type="ECO:0000256" key="1">
    <source>
        <dbReference type="SAM" id="MobiDB-lite"/>
    </source>
</evidence>
<evidence type="ECO:0000313" key="2">
    <source>
        <dbReference type="EMBL" id="KAK3887816.1"/>
    </source>
</evidence>
<feature type="compositionally biased region" description="Polar residues" evidence="1">
    <location>
        <begin position="103"/>
        <end position="113"/>
    </location>
</feature>